<evidence type="ECO:0000313" key="3">
    <source>
        <dbReference type="Proteomes" id="UP001458880"/>
    </source>
</evidence>
<evidence type="ECO:0000313" key="2">
    <source>
        <dbReference type="EMBL" id="KAK9730870.1"/>
    </source>
</evidence>
<accession>A0AAW1LAF4</accession>
<evidence type="ECO:0000259" key="1">
    <source>
        <dbReference type="Pfam" id="PF13843"/>
    </source>
</evidence>
<feature type="domain" description="PiggyBac transposable element-derived protein" evidence="1">
    <location>
        <begin position="5"/>
        <end position="99"/>
    </location>
</feature>
<proteinExistence type="predicted"/>
<gene>
    <name evidence="2" type="ORF">QE152_g14211</name>
</gene>
<dbReference type="EMBL" id="JASPKY010000141">
    <property type="protein sequence ID" value="KAK9730870.1"/>
    <property type="molecule type" value="Genomic_DNA"/>
</dbReference>
<dbReference type="AlphaFoldDB" id="A0AAW1LAF4"/>
<dbReference type="Proteomes" id="UP001458880">
    <property type="component" value="Unassembled WGS sequence"/>
</dbReference>
<dbReference type="PANTHER" id="PTHR47272">
    <property type="entry name" value="DDE_TNP_1_7 DOMAIN-CONTAINING PROTEIN"/>
    <property type="match status" value="1"/>
</dbReference>
<dbReference type="Pfam" id="PF13843">
    <property type="entry name" value="DDE_Tnp_1_7"/>
    <property type="match status" value="1"/>
</dbReference>
<dbReference type="InterPro" id="IPR029526">
    <property type="entry name" value="PGBD"/>
</dbReference>
<keyword evidence="3" id="KW-1185">Reference proteome</keyword>
<reference evidence="2 3" key="1">
    <citation type="journal article" date="2024" name="BMC Genomics">
        <title>De novo assembly and annotation of Popillia japonica's genome with initial clues to its potential as an invasive pest.</title>
        <authorList>
            <person name="Cucini C."/>
            <person name="Boschi S."/>
            <person name="Funari R."/>
            <person name="Cardaioli E."/>
            <person name="Iannotti N."/>
            <person name="Marturano G."/>
            <person name="Paoli F."/>
            <person name="Bruttini M."/>
            <person name="Carapelli A."/>
            <person name="Frati F."/>
            <person name="Nardi F."/>
        </authorList>
    </citation>
    <scope>NUCLEOTIDE SEQUENCE [LARGE SCALE GENOMIC DNA]</scope>
    <source>
        <strain evidence="2">DMR45628</strain>
    </source>
</reference>
<dbReference type="PANTHER" id="PTHR47272:SF2">
    <property type="entry name" value="PIGGYBAC TRANSPOSABLE ELEMENT-DERIVED PROTEIN 3-LIKE"/>
    <property type="match status" value="1"/>
</dbReference>
<organism evidence="2 3">
    <name type="scientific">Popillia japonica</name>
    <name type="common">Japanese beetle</name>
    <dbReference type="NCBI Taxonomy" id="7064"/>
    <lineage>
        <taxon>Eukaryota</taxon>
        <taxon>Metazoa</taxon>
        <taxon>Ecdysozoa</taxon>
        <taxon>Arthropoda</taxon>
        <taxon>Hexapoda</taxon>
        <taxon>Insecta</taxon>
        <taxon>Pterygota</taxon>
        <taxon>Neoptera</taxon>
        <taxon>Endopterygota</taxon>
        <taxon>Coleoptera</taxon>
        <taxon>Polyphaga</taxon>
        <taxon>Scarabaeiformia</taxon>
        <taxon>Scarabaeidae</taxon>
        <taxon>Rutelinae</taxon>
        <taxon>Popillia</taxon>
    </lineage>
</organism>
<protein>
    <submittedName>
        <fullName evidence="2">Transposase IS4</fullName>
    </submittedName>
</protein>
<name>A0AAW1LAF4_POPJA</name>
<comment type="caution">
    <text evidence="2">The sequence shown here is derived from an EMBL/GenBank/DDBJ whole genome shotgun (WGS) entry which is preliminary data.</text>
</comment>
<sequence>MDIGGRVVLKFAESLWNSNSSIIMDRYFTSIPLLQILLTNNIKATGTLMKSRIPRPISFISDLALKRAGRGRHDQFESNDNKVAIIKWFDKRPVFLASTECGLSPPNEWPVGFLLQRNVDSASPPNECRCW</sequence>